<feature type="modified residue" description="N6-(pyridoxal phosphate)lysine" evidence="6">
    <location>
        <position position="255"/>
    </location>
</feature>
<dbReference type="AlphaFoldDB" id="A0AAV6XP72"/>
<evidence type="ECO:0000256" key="7">
    <source>
        <dbReference type="RuleBase" id="RU000382"/>
    </source>
</evidence>
<dbReference type="Pfam" id="PF00282">
    <property type="entry name" value="Pyridoxal_deC"/>
    <property type="match status" value="1"/>
</dbReference>
<keyword evidence="9" id="KW-1185">Reference proteome</keyword>
<protein>
    <recommendedName>
        <fullName evidence="10">Histidine decarboxylase</fullName>
    </recommendedName>
</protein>
<dbReference type="InterPro" id="IPR015421">
    <property type="entry name" value="PyrdxlP-dep_Trfase_major"/>
</dbReference>
<evidence type="ECO:0000256" key="5">
    <source>
        <dbReference type="ARBA" id="ARBA00023239"/>
    </source>
</evidence>
<dbReference type="Proteomes" id="UP000826271">
    <property type="component" value="Unassembled WGS sequence"/>
</dbReference>
<evidence type="ECO:0000256" key="1">
    <source>
        <dbReference type="ARBA" id="ARBA00001933"/>
    </source>
</evidence>
<evidence type="ECO:0000256" key="6">
    <source>
        <dbReference type="PIRSR" id="PIRSR602129-50"/>
    </source>
</evidence>
<dbReference type="GO" id="GO:0030170">
    <property type="term" value="F:pyridoxal phosphate binding"/>
    <property type="evidence" value="ECO:0007669"/>
    <property type="project" value="InterPro"/>
</dbReference>
<dbReference type="InterPro" id="IPR021115">
    <property type="entry name" value="Pyridoxal-P_BS"/>
</dbReference>
<reference evidence="8" key="1">
    <citation type="submission" date="2019-10" db="EMBL/GenBank/DDBJ databases">
        <authorList>
            <person name="Zhang R."/>
            <person name="Pan Y."/>
            <person name="Wang J."/>
            <person name="Ma R."/>
            <person name="Yu S."/>
        </authorList>
    </citation>
    <scope>NUCLEOTIDE SEQUENCE</scope>
    <source>
        <strain evidence="8">LA-IB0</strain>
        <tissue evidence="8">Leaf</tissue>
    </source>
</reference>
<evidence type="ECO:0008006" key="10">
    <source>
        <dbReference type="Google" id="ProtNLM"/>
    </source>
</evidence>
<gene>
    <name evidence="8" type="ORF">BUALT_Bualt05G0033700</name>
</gene>
<keyword evidence="5 7" id="KW-0456">Lyase</keyword>
<dbReference type="GO" id="GO:0016831">
    <property type="term" value="F:carboxy-lyase activity"/>
    <property type="evidence" value="ECO:0007669"/>
    <property type="project" value="UniProtKB-KW"/>
</dbReference>
<keyword evidence="3" id="KW-0210">Decarboxylase</keyword>
<comment type="cofactor">
    <cofactor evidence="1 6 7">
        <name>pyridoxal 5'-phosphate</name>
        <dbReference type="ChEBI" id="CHEBI:597326"/>
    </cofactor>
</comment>
<comment type="similarity">
    <text evidence="2 7">Belongs to the group II decarboxylase family.</text>
</comment>
<proteinExistence type="inferred from homology"/>
<keyword evidence="4 6" id="KW-0663">Pyridoxal phosphate</keyword>
<dbReference type="PANTHER" id="PTHR46101">
    <property type="match status" value="1"/>
</dbReference>
<evidence type="ECO:0000256" key="4">
    <source>
        <dbReference type="ARBA" id="ARBA00022898"/>
    </source>
</evidence>
<dbReference type="PANTHER" id="PTHR46101:SF9">
    <property type="entry name" value="HISTIDINE DECARBOXYLASE"/>
    <property type="match status" value="1"/>
</dbReference>
<dbReference type="PROSITE" id="PS00392">
    <property type="entry name" value="DDC_GAD_HDC_YDC"/>
    <property type="match status" value="1"/>
</dbReference>
<sequence>MAKLSLEKRFAVVEPNDDESAVERLDYLTKIVTEFEEHLAERASHYLGYPSNQNCKHFVGLSQLLQFNINNCGDPFTEGDLGMHTKKFEVGVLDWFAKLWEIEKDEYLGYVTNGGTEGNLHGILLGRELLPNGVLYTSQESHYSLFKIARMYRMDCETISSLATGEMDYADLKRKLLIHKDRPAIINVIVGTTFKGALDDLDIVIETLEDCGFSQNQFYIHCDAAMFGFITPFLNQVPKYTFKKPIGSMSVSGHKFMGTPMPCGVQITRKSRVNSISQSIEYISSLDNTIAGSRNGHSSMFLWYGLNIKGLKGLQKDFEECLRNARYLRDCLKDAGISTMLNEMSNVVIFERPPDHEFVRHWQLQCLRKMAHIVIMPHVSIEMLDKFLHNLIKKRGIWYESGKVEPPCLAEDIGICNCACSLHAKG</sequence>
<evidence type="ECO:0000313" key="9">
    <source>
        <dbReference type="Proteomes" id="UP000826271"/>
    </source>
</evidence>
<dbReference type="NCBIfam" id="NF002748">
    <property type="entry name" value="PRK02769.1"/>
    <property type="match status" value="1"/>
</dbReference>
<evidence type="ECO:0000256" key="3">
    <source>
        <dbReference type="ARBA" id="ARBA00022793"/>
    </source>
</evidence>
<dbReference type="InterPro" id="IPR051151">
    <property type="entry name" value="Group_II_Decarboxylase"/>
</dbReference>
<comment type="caution">
    <text evidence="8">The sequence shown here is derived from an EMBL/GenBank/DDBJ whole genome shotgun (WGS) entry which is preliminary data.</text>
</comment>
<dbReference type="InterPro" id="IPR015422">
    <property type="entry name" value="PyrdxlP-dep_Trfase_small"/>
</dbReference>
<evidence type="ECO:0000256" key="2">
    <source>
        <dbReference type="ARBA" id="ARBA00009533"/>
    </source>
</evidence>
<organism evidence="8 9">
    <name type="scientific">Buddleja alternifolia</name>
    <dbReference type="NCBI Taxonomy" id="168488"/>
    <lineage>
        <taxon>Eukaryota</taxon>
        <taxon>Viridiplantae</taxon>
        <taxon>Streptophyta</taxon>
        <taxon>Embryophyta</taxon>
        <taxon>Tracheophyta</taxon>
        <taxon>Spermatophyta</taxon>
        <taxon>Magnoliopsida</taxon>
        <taxon>eudicotyledons</taxon>
        <taxon>Gunneridae</taxon>
        <taxon>Pentapetalae</taxon>
        <taxon>asterids</taxon>
        <taxon>lamiids</taxon>
        <taxon>Lamiales</taxon>
        <taxon>Scrophulariaceae</taxon>
        <taxon>Buddlejeae</taxon>
        <taxon>Buddleja</taxon>
    </lineage>
</organism>
<evidence type="ECO:0000313" key="8">
    <source>
        <dbReference type="EMBL" id="KAG8382027.1"/>
    </source>
</evidence>
<dbReference type="EMBL" id="WHWC01000005">
    <property type="protein sequence ID" value="KAG8382027.1"/>
    <property type="molecule type" value="Genomic_DNA"/>
</dbReference>
<dbReference type="InterPro" id="IPR002129">
    <property type="entry name" value="PyrdxlP-dep_de-COase"/>
</dbReference>
<dbReference type="Gene3D" id="3.40.640.10">
    <property type="entry name" value="Type I PLP-dependent aspartate aminotransferase-like (Major domain)"/>
    <property type="match status" value="1"/>
</dbReference>
<dbReference type="GO" id="GO:0019752">
    <property type="term" value="P:carboxylic acid metabolic process"/>
    <property type="evidence" value="ECO:0007669"/>
    <property type="project" value="InterPro"/>
</dbReference>
<dbReference type="SUPFAM" id="SSF53383">
    <property type="entry name" value="PLP-dependent transferases"/>
    <property type="match status" value="1"/>
</dbReference>
<dbReference type="Gene3D" id="3.90.1150.10">
    <property type="entry name" value="Aspartate Aminotransferase, domain 1"/>
    <property type="match status" value="1"/>
</dbReference>
<accession>A0AAV6XP72</accession>
<name>A0AAV6XP72_9LAMI</name>
<dbReference type="InterPro" id="IPR015424">
    <property type="entry name" value="PyrdxlP-dep_Trfase"/>
</dbReference>